<protein>
    <submittedName>
        <fullName evidence="1">Uncharacterized protein</fullName>
    </submittedName>
</protein>
<reference evidence="1 2" key="1">
    <citation type="submission" date="2023-07" db="EMBL/GenBank/DDBJ databases">
        <title>Sorghum-associated microbial communities from plants grown in Nebraska, USA.</title>
        <authorList>
            <person name="Schachtman D."/>
        </authorList>
    </citation>
    <scope>NUCLEOTIDE SEQUENCE [LARGE SCALE GENOMIC DNA]</scope>
    <source>
        <strain evidence="1 2">CC222</strain>
    </source>
</reference>
<keyword evidence="2" id="KW-1185">Reference proteome</keyword>
<dbReference type="Proteomes" id="UP001226577">
    <property type="component" value="Unassembled WGS sequence"/>
</dbReference>
<accession>A0ABT9RWC1</accession>
<proteinExistence type="predicted"/>
<evidence type="ECO:0000313" key="2">
    <source>
        <dbReference type="Proteomes" id="UP001226577"/>
    </source>
</evidence>
<organism evidence="1 2">
    <name type="scientific">Pseudarthrobacter enclensis</name>
    <dbReference type="NCBI Taxonomy" id="993070"/>
    <lineage>
        <taxon>Bacteria</taxon>
        <taxon>Bacillati</taxon>
        <taxon>Actinomycetota</taxon>
        <taxon>Actinomycetes</taxon>
        <taxon>Micrococcales</taxon>
        <taxon>Micrococcaceae</taxon>
        <taxon>Pseudarthrobacter</taxon>
    </lineage>
</organism>
<comment type="caution">
    <text evidence="1">The sequence shown here is derived from an EMBL/GenBank/DDBJ whole genome shotgun (WGS) entry which is preliminary data.</text>
</comment>
<dbReference type="EMBL" id="JAUSRE010000017">
    <property type="protein sequence ID" value="MDP9889530.1"/>
    <property type="molecule type" value="Genomic_DNA"/>
</dbReference>
<gene>
    <name evidence="1" type="ORF">J2X98_003141</name>
</gene>
<sequence>MATFKDGLPLLTGQKKILAHAPVNRLSRYWRLPRRPTVRVGFTTAAGRSPIILVASLSGDAIQLELVLTSPNTFGPEDFITRPSNLLGARAAARLAMEVAAA</sequence>
<evidence type="ECO:0000313" key="1">
    <source>
        <dbReference type="EMBL" id="MDP9889530.1"/>
    </source>
</evidence>
<name>A0ABT9RWC1_9MICC</name>